<feature type="compositionally biased region" description="Basic and acidic residues" evidence="1">
    <location>
        <begin position="606"/>
        <end position="625"/>
    </location>
</feature>
<evidence type="ECO:0000256" key="2">
    <source>
        <dbReference type="SAM" id="SignalP"/>
    </source>
</evidence>
<keyword evidence="4" id="KW-1185">Reference proteome</keyword>
<feature type="chain" id="PRO_5018652471" description="FecR protein domain-containing protein" evidence="2">
    <location>
        <begin position="32"/>
        <end position="700"/>
    </location>
</feature>
<evidence type="ECO:0008006" key="5">
    <source>
        <dbReference type="Google" id="ProtNLM"/>
    </source>
</evidence>
<protein>
    <recommendedName>
        <fullName evidence="5">FecR protein domain-containing protein</fullName>
    </recommendedName>
</protein>
<dbReference type="RefSeq" id="WP_126685190.1">
    <property type="nucleotide sequence ID" value="NZ_RYYV01000009.1"/>
</dbReference>
<feature type="signal peptide" evidence="2">
    <location>
        <begin position="1"/>
        <end position="31"/>
    </location>
</feature>
<evidence type="ECO:0000313" key="4">
    <source>
        <dbReference type="Proteomes" id="UP000274358"/>
    </source>
</evidence>
<evidence type="ECO:0000256" key="1">
    <source>
        <dbReference type="SAM" id="MobiDB-lite"/>
    </source>
</evidence>
<reference evidence="3 4" key="1">
    <citation type="submission" date="2018-12" db="EMBL/GenBank/DDBJ databases">
        <title>Dyella dinghuensis sp. nov. DHOA06 and Dyella choica sp. nov. 4M-K27, isolated from forest soil.</title>
        <authorList>
            <person name="Qiu L.-H."/>
            <person name="Gao Z.-H."/>
        </authorList>
    </citation>
    <scope>NUCLEOTIDE SEQUENCE [LARGE SCALE GENOMIC DNA]</scope>
    <source>
        <strain evidence="3 4">4M-K27</strain>
    </source>
</reference>
<dbReference type="Pfam" id="PF20245">
    <property type="entry name" value="DUF6600"/>
    <property type="match status" value="1"/>
</dbReference>
<accession>A0A3S0RJR8</accession>
<dbReference type="PANTHER" id="PTHR38731">
    <property type="entry name" value="LIPL45-RELATED LIPOPROTEIN-RELATED"/>
    <property type="match status" value="1"/>
</dbReference>
<name>A0A3S0RJR8_9GAMM</name>
<dbReference type="Proteomes" id="UP000274358">
    <property type="component" value="Unassembled WGS sequence"/>
</dbReference>
<organism evidence="3 4">
    <name type="scientific">Dyella choica</name>
    <dbReference type="NCBI Taxonomy" id="1927959"/>
    <lineage>
        <taxon>Bacteria</taxon>
        <taxon>Pseudomonadati</taxon>
        <taxon>Pseudomonadota</taxon>
        <taxon>Gammaproteobacteria</taxon>
        <taxon>Lysobacterales</taxon>
        <taxon>Rhodanobacteraceae</taxon>
        <taxon>Dyella</taxon>
    </lineage>
</organism>
<gene>
    <name evidence="3" type="ORF">EKH80_12930</name>
</gene>
<dbReference type="InterPro" id="IPR046535">
    <property type="entry name" value="DUF6600"/>
</dbReference>
<keyword evidence="2" id="KW-0732">Signal</keyword>
<proteinExistence type="predicted"/>
<dbReference type="AlphaFoldDB" id="A0A3S0RJR8"/>
<dbReference type="OrthoDB" id="5485224at2"/>
<sequence length="700" mass="77377">MRRLNGVVSSVRGWRALMGVLLLLWTGLALAQSDDGQGSDSADPPARVARLSYTSGDLGLMPAGGTEWAAADMNRPLTNGDKLSSGPDARAELELGGAALRISNQTDIGVLNLSDQIGQFELTQGTLSITVRNIDQGASYEIDTPTLALVINQPGTFRVDVGANGNGTSLTVIDGGGIVYGENNAQREVFSGRSYQFGDSSLNDMTVSDIEGRDEFDAWCNDRDAQYANTAGTQYVSPDVVGSQDLNQYGDWQQDEDYGTVWYPTTVVAGWAPYRLGHWVWIGPWGWTWVDQMPWGFAPYHYGRWVYLHERWGWVPCAPRVRPVYAPALVAFVGIGTGGPVGWFPLGPHEVYNPWYRASRNYYTNVNVTNIQVTRNINQVTVINNIHNQYDLYRAGRPMTGVNYVNRAAPHAFTAVSAQDFASARNVQANQVRVDPQQLARAPVMAAAPLQRPSSASFGQPRGENARPLPAAGFNRPVVAVRAPAAGVAFHSAPPSNVRVLNVQPQNAPRVVSGQSFPRYGTPAQPPIAPRPAAPALPQVPHFAPAQQMQQVQQAPHYPPEQPEVRQAPRSQQPVVQQAPRYEPQQPTMQQAPRYMPPQPSVQQQQERERQAILEQEQQRFEAAQRTHQYVPEQQAPRQYAPAPREMPSQPAYQPQPYRYQPPEQYARPEMARPVEQQPHPQAAPHPQHAPPPRSDNQQH</sequence>
<dbReference type="EMBL" id="RYYV01000009">
    <property type="protein sequence ID" value="RUL74389.1"/>
    <property type="molecule type" value="Genomic_DNA"/>
</dbReference>
<comment type="caution">
    <text evidence="3">The sequence shown here is derived from an EMBL/GenBank/DDBJ whole genome shotgun (WGS) entry which is preliminary data.</text>
</comment>
<feature type="region of interest" description="Disordered" evidence="1">
    <location>
        <begin position="546"/>
        <end position="700"/>
    </location>
</feature>
<feature type="compositionally biased region" description="Low complexity" evidence="1">
    <location>
        <begin position="650"/>
        <end position="669"/>
    </location>
</feature>
<evidence type="ECO:0000313" key="3">
    <source>
        <dbReference type="EMBL" id="RUL74389.1"/>
    </source>
</evidence>
<feature type="compositionally biased region" description="Pro residues" evidence="1">
    <location>
        <begin position="682"/>
        <end position="694"/>
    </location>
</feature>